<dbReference type="Pfam" id="PF22645">
    <property type="entry name" value="GKRP_SIS_N"/>
    <property type="match status" value="1"/>
</dbReference>
<organism evidence="14 15">
    <name type="scientific">Alicyclobacillus mengziensis</name>
    <dbReference type="NCBI Taxonomy" id="2931921"/>
    <lineage>
        <taxon>Bacteria</taxon>
        <taxon>Bacillati</taxon>
        <taxon>Bacillota</taxon>
        <taxon>Bacilli</taxon>
        <taxon>Bacillales</taxon>
        <taxon>Alicyclobacillaceae</taxon>
        <taxon>Alicyclobacillus</taxon>
    </lineage>
</organism>
<evidence type="ECO:0000256" key="6">
    <source>
        <dbReference type="ARBA" id="ARBA00060672"/>
    </source>
</evidence>
<sequence>MPSTWELQTEQSHPRYSGLDVSSTRELLWMMNEADHTVPMAVGKVLPSIEQAVELIVERLKRGGRLFYIGAGTSGRLGVLDAAECPPTFSTPPGQVVGLIAGGRDAMFEAVEEAEDNSQSAPEDLEGFNLSKDDVVVGITASGRTPYVIGGLNYARSIGSATIAVSCNTKSQVSQYADVPIEVETGPEVLSGSTRLKAGTAEKLVLNMLSTASMFRLGKVYHNLMVDMKVTNEKLLERAKRIVMVSAEVDYEAAEKALEAADGHVKAAILMVKKGVDKAVADRLLDEANGFLRIALGEQATEDAQDAQDA</sequence>
<evidence type="ECO:0000256" key="8">
    <source>
        <dbReference type="ARBA" id="ARBA00067056"/>
    </source>
</evidence>
<comment type="pathway">
    <text evidence="5">Amino-sugar metabolism; 1,6-anhydro-N-acetylmuramate degradation.</text>
</comment>
<evidence type="ECO:0000259" key="13">
    <source>
        <dbReference type="PROSITE" id="PS51464"/>
    </source>
</evidence>
<comment type="similarity">
    <text evidence="7 12">Belongs to the GCKR-like family. MurNAc-6-P etherase subfamily.</text>
</comment>
<proteinExistence type="inferred from homology"/>
<dbReference type="FunFam" id="1.10.8.1080:FF:000001">
    <property type="entry name" value="N-acetylmuramic acid 6-phosphate etherase"/>
    <property type="match status" value="1"/>
</dbReference>
<dbReference type="HAMAP" id="MF_00068">
    <property type="entry name" value="MurQ"/>
    <property type="match status" value="1"/>
</dbReference>
<dbReference type="GO" id="GO:0016835">
    <property type="term" value="F:carbon-oxygen lyase activity"/>
    <property type="evidence" value="ECO:0007669"/>
    <property type="project" value="UniProtKB-UniRule"/>
</dbReference>
<dbReference type="EMBL" id="CP071182">
    <property type="protein sequence ID" value="QSO47837.1"/>
    <property type="molecule type" value="Genomic_DNA"/>
</dbReference>
<dbReference type="InterPro" id="IPR001347">
    <property type="entry name" value="SIS_dom"/>
</dbReference>
<dbReference type="NCBIfam" id="NF009222">
    <property type="entry name" value="PRK12570.1"/>
    <property type="match status" value="1"/>
</dbReference>
<dbReference type="Gene3D" id="3.40.50.10490">
    <property type="entry name" value="Glucose-6-phosphate isomerase like protein, domain 1"/>
    <property type="match status" value="1"/>
</dbReference>
<dbReference type="InterPro" id="IPR046348">
    <property type="entry name" value="SIS_dom_sf"/>
</dbReference>
<reference evidence="14 15" key="1">
    <citation type="submission" date="2021-02" db="EMBL/GenBank/DDBJ databases">
        <title>Alicyclobacillus curvatus sp. nov. and Alicyclobacillus mengziensis sp. nov., two acidophilic bacteria isolated from acid mine drainage.</title>
        <authorList>
            <person name="Huang Y."/>
        </authorList>
    </citation>
    <scope>NUCLEOTIDE SEQUENCE [LARGE SCALE GENOMIC DNA]</scope>
    <source>
        <strain evidence="14 15">S30H14</strain>
    </source>
</reference>
<feature type="active site" evidence="12">
    <location>
        <position position="115"/>
    </location>
</feature>
<evidence type="ECO:0000256" key="2">
    <source>
        <dbReference type="ARBA" id="ARBA00023239"/>
    </source>
</evidence>
<dbReference type="Gene3D" id="1.10.8.1080">
    <property type="match status" value="1"/>
</dbReference>
<accession>A0A9X7Z6Y7</accession>
<keyword evidence="3 12" id="KW-0119">Carbohydrate metabolism</keyword>
<dbReference type="InterPro" id="IPR005486">
    <property type="entry name" value="Glucokinase_regulatory_CS"/>
</dbReference>
<dbReference type="PANTHER" id="PTHR10088">
    <property type="entry name" value="GLUCOKINASE REGULATORY PROTEIN"/>
    <property type="match status" value="1"/>
</dbReference>
<evidence type="ECO:0000256" key="10">
    <source>
        <dbReference type="ARBA" id="ARBA00077905"/>
    </source>
</evidence>
<evidence type="ECO:0000256" key="1">
    <source>
        <dbReference type="ARBA" id="ARBA00011738"/>
    </source>
</evidence>
<feature type="active site" description="Proton donor" evidence="12">
    <location>
        <position position="84"/>
    </location>
</feature>
<dbReference type="GO" id="GO:0046348">
    <property type="term" value="P:amino sugar catabolic process"/>
    <property type="evidence" value="ECO:0007669"/>
    <property type="project" value="InterPro"/>
</dbReference>
<evidence type="ECO:0000256" key="4">
    <source>
        <dbReference type="ARBA" id="ARBA00051747"/>
    </source>
</evidence>
<evidence type="ECO:0000256" key="11">
    <source>
        <dbReference type="ARBA" id="ARBA00084049"/>
    </source>
</evidence>
<evidence type="ECO:0000256" key="5">
    <source>
        <dbReference type="ARBA" id="ARBA00060595"/>
    </source>
</evidence>
<dbReference type="GO" id="GO:0016803">
    <property type="term" value="F:ether hydrolase activity"/>
    <property type="evidence" value="ECO:0007669"/>
    <property type="project" value="TreeGrafter"/>
</dbReference>
<keyword evidence="15" id="KW-1185">Reference proteome</keyword>
<comment type="pathway">
    <text evidence="6">Cell wall biogenesis.</text>
</comment>
<protein>
    <recommendedName>
        <fullName evidence="9 12">N-acetylmuramic acid 6-phosphate etherase</fullName>
        <shortName evidence="12">MurNAc-6-P etherase</shortName>
        <ecNumber evidence="8 12">4.2.1.126</ecNumber>
    </recommendedName>
    <alternativeName>
        <fullName evidence="11 12">N-acetylmuramic acid 6-phosphate hydrolase</fullName>
    </alternativeName>
    <alternativeName>
        <fullName evidence="10 12">N-acetylmuramic acid 6-phosphate lyase</fullName>
    </alternativeName>
</protein>
<dbReference type="InterPro" id="IPR040190">
    <property type="entry name" value="MURQ/GCKR"/>
</dbReference>
<keyword evidence="2 12" id="KW-0456">Lyase</keyword>
<comment type="pathway">
    <text evidence="12">Amino-sugar metabolism; N-acetylmuramate degradation.</text>
</comment>
<feature type="domain" description="SIS" evidence="13">
    <location>
        <begin position="56"/>
        <end position="219"/>
    </location>
</feature>
<evidence type="ECO:0000256" key="12">
    <source>
        <dbReference type="HAMAP-Rule" id="MF_00068"/>
    </source>
</evidence>
<evidence type="ECO:0000256" key="7">
    <source>
        <dbReference type="ARBA" id="ARBA00061234"/>
    </source>
</evidence>
<name>A0A9X7Z6Y7_9BACL</name>
<dbReference type="RefSeq" id="WP_206657180.1">
    <property type="nucleotide sequence ID" value="NZ_CP071182.1"/>
</dbReference>
<evidence type="ECO:0000256" key="3">
    <source>
        <dbReference type="ARBA" id="ARBA00023277"/>
    </source>
</evidence>
<dbReference type="SUPFAM" id="SSF53697">
    <property type="entry name" value="SIS domain"/>
    <property type="match status" value="1"/>
</dbReference>
<dbReference type="NCBIfam" id="NF003915">
    <property type="entry name" value="PRK05441.1"/>
    <property type="match status" value="1"/>
</dbReference>
<dbReference type="PANTHER" id="PTHR10088:SF4">
    <property type="entry name" value="GLUCOKINASE REGULATORY PROTEIN"/>
    <property type="match status" value="1"/>
</dbReference>
<evidence type="ECO:0000313" key="15">
    <source>
        <dbReference type="Proteomes" id="UP000663505"/>
    </source>
</evidence>
<dbReference type="CDD" id="cd05007">
    <property type="entry name" value="SIS_Etherase"/>
    <property type="match status" value="1"/>
</dbReference>
<dbReference type="PROSITE" id="PS51464">
    <property type="entry name" value="SIS"/>
    <property type="match status" value="1"/>
</dbReference>
<dbReference type="FunFam" id="3.40.50.10490:FF:000014">
    <property type="entry name" value="N-acetylmuramic acid 6-phosphate etherase"/>
    <property type="match status" value="1"/>
</dbReference>
<evidence type="ECO:0000313" key="14">
    <source>
        <dbReference type="EMBL" id="QSO47837.1"/>
    </source>
</evidence>
<dbReference type="KEGG" id="afx:JZ786_01980"/>
<dbReference type="NCBIfam" id="TIGR00274">
    <property type="entry name" value="N-acetylmuramic acid 6-phosphate etherase"/>
    <property type="match status" value="1"/>
</dbReference>
<dbReference type="InterPro" id="IPR005488">
    <property type="entry name" value="Etherase_MurQ"/>
</dbReference>
<comment type="miscellaneous">
    <text evidence="12">A lyase-type mechanism (elimination/hydration) is suggested for the cleavage of the lactyl ether bond of MurNAc 6-phosphate, with the formation of an alpha,beta-unsaturated aldehyde intermediate with (E)-stereochemistry, followed by the syn addition of water to give product.</text>
</comment>
<evidence type="ECO:0000256" key="9">
    <source>
        <dbReference type="ARBA" id="ARBA00070061"/>
    </source>
</evidence>
<dbReference type="GO" id="GO:0009254">
    <property type="term" value="P:peptidoglycan turnover"/>
    <property type="evidence" value="ECO:0007669"/>
    <property type="project" value="TreeGrafter"/>
</dbReference>
<dbReference type="EC" id="4.2.1.126" evidence="8 12"/>
<comment type="function">
    <text evidence="12">Specifically catalyzes the cleavage of the D-lactyl ether substituent of MurNAc 6-phosphate, producing GlcNAc 6-phosphate and D-lactate.</text>
</comment>
<comment type="catalytic activity">
    <reaction evidence="4 12">
        <text>N-acetyl-D-muramate 6-phosphate + H2O = N-acetyl-D-glucosamine 6-phosphate + (R)-lactate</text>
        <dbReference type="Rhea" id="RHEA:26410"/>
        <dbReference type="ChEBI" id="CHEBI:15377"/>
        <dbReference type="ChEBI" id="CHEBI:16004"/>
        <dbReference type="ChEBI" id="CHEBI:57513"/>
        <dbReference type="ChEBI" id="CHEBI:58722"/>
        <dbReference type="EC" id="4.2.1.126"/>
    </reaction>
</comment>
<dbReference type="Proteomes" id="UP000663505">
    <property type="component" value="Chromosome"/>
</dbReference>
<dbReference type="AlphaFoldDB" id="A0A9X7Z6Y7"/>
<gene>
    <name evidence="12 14" type="primary">murQ</name>
    <name evidence="14" type="ORF">JZ786_01980</name>
</gene>
<comment type="subunit">
    <text evidence="1 12">Homodimer.</text>
</comment>
<dbReference type="GO" id="GO:0097367">
    <property type="term" value="F:carbohydrate derivative binding"/>
    <property type="evidence" value="ECO:0007669"/>
    <property type="project" value="InterPro"/>
</dbReference>
<dbReference type="PROSITE" id="PS01272">
    <property type="entry name" value="GCKR"/>
    <property type="match status" value="1"/>
</dbReference>